<organism evidence="2 3">
    <name type="scientific">Flagellimonas flava</name>
    <dbReference type="NCBI Taxonomy" id="570519"/>
    <lineage>
        <taxon>Bacteria</taxon>
        <taxon>Pseudomonadati</taxon>
        <taxon>Bacteroidota</taxon>
        <taxon>Flavobacteriia</taxon>
        <taxon>Flavobacteriales</taxon>
        <taxon>Flavobacteriaceae</taxon>
        <taxon>Flagellimonas</taxon>
    </lineage>
</organism>
<dbReference type="AlphaFoldDB" id="A0A1M5HJ43"/>
<dbReference type="EMBL" id="FQWL01000001">
    <property type="protein sequence ID" value="SHG15918.1"/>
    <property type="molecule type" value="Genomic_DNA"/>
</dbReference>
<evidence type="ECO:0000256" key="1">
    <source>
        <dbReference type="SAM" id="Phobius"/>
    </source>
</evidence>
<feature type="transmembrane region" description="Helical" evidence="1">
    <location>
        <begin position="130"/>
        <end position="151"/>
    </location>
</feature>
<reference evidence="3" key="1">
    <citation type="submission" date="2016-11" db="EMBL/GenBank/DDBJ databases">
        <authorList>
            <person name="Varghese N."/>
            <person name="Submissions S."/>
        </authorList>
    </citation>
    <scope>NUCLEOTIDE SEQUENCE [LARGE SCALE GENOMIC DNA]</scope>
    <source>
        <strain evidence="3">DSM 22638</strain>
    </source>
</reference>
<keyword evidence="1" id="KW-0472">Membrane</keyword>
<evidence type="ECO:0000313" key="2">
    <source>
        <dbReference type="EMBL" id="SHG15918.1"/>
    </source>
</evidence>
<dbReference type="OrthoDB" id="1435288at2"/>
<dbReference type="RefSeq" id="WP_073175885.1">
    <property type="nucleotide sequence ID" value="NZ_FQWL01000001.1"/>
</dbReference>
<feature type="transmembrane region" description="Helical" evidence="1">
    <location>
        <begin position="12"/>
        <end position="29"/>
    </location>
</feature>
<gene>
    <name evidence="2" type="ORF">SAMN04488116_0006</name>
</gene>
<evidence type="ECO:0000313" key="3">
    <source>
        <dbReference type="Proteomes" id="UP000184532"/>
    </source>
</evidence>
<keyword evidence="3" id="KW-1185">Reference proteome</keyword>
<name>A0A1M5HJ43_9FLAO</name>
<protein>
    <submittedName>
        <fullName evidence="2">Uncharacterized protein</fullName>
    </submittedName>
</protein>
<keyword evidence="1" id="KW-1133">Transmembrane helix</keyword>
<keyword evidence="1" id="KW-0812">Transmembrane</keyword>
<proteinExistence type="predicted"/>
<feature type="transmembrane region" description="Helical" evidence="1">
    <location>
        <begin position="106"/>
        <end position="124"/>
    </location>
</feature>
<sequence>MYPELLSFIKEHYNILLYLVTWIIAVARYRRYFDTVLGFFPIFIMYTFLTELLGYFVKFQEGFQFFSDDQYAWHNVIIYNIYSLVSFSFFFFIYWKTLKTPKFKVIVKTGAAVSLAAYIVSAFFQNPFHINLYYADLVASMALLVFIVLYFKEKQKESSPYPMKQNLLFWVSLGLALFHLFFPLIFVAAYEAPAFYSQFQLHKLLMFLIVAMYSLFIVGFLISKRRAFR</sequence>
<dbReference type="STRING" id="570519.SAMN04488116_0006"/>
<feature type="transmembrane region" description="Helical" evidence="1">
    <location>
        <begin position="36"/>
        <end position="57"/>
    </location>
</feature>
<feature type="transmembrane region" description="Helical" evidence="1">
    <location>
        <begin position="77"/>
        <end position="94"/>
    </location>
</feature>
<feature type="transmembrane region" description="Helical" evidence="1">
    <location>
        <begin position="167"/>
        <end position="189"/>
    </location>
</feature>
<dbReference type="Proteomes" id="UP000184532">
    <property type="component" value="Unassembled WGS sequence"/>
</dbReference>
<accession>A0A1M5HJ43</accession>
<feature type="transmembrane region" description="Helical" evidence="1">
    <location>
        <begin position="201"/>
        <end position="222"/>
    </location>
</feature>